<evidence type="ECO:0000313" key="1">
    <source>
        <dbReference type="EMBL" id="KAF7265529.1"/>
    </source>
</evidence>
<keyword evidence="2" id="KW-1185">Reference proteome</keyword>
<dbReference type="EMBL" id="JAACXV010014609">
    <property type="protein sequence ID" value="KAF7265529.1"/>
    <property type="molecule type" value="Genomic_DNA"/>
</dbReference>
<dbReference type="Proteomes" id="UP000625711">
    <property type="component" value="Unassembled WGS sequence"/>
</dbReference>
<proteinExistence type="predicted"/>
<dbReference type="AlphaFoldDB" id="A0A834M563"/>
<sequence>MGVKGEVSKREERKSGELRKKIVWIPFVLVRKSKSAGKEKNIEGAGGAAQGPRKNIRKYPFYFFGTVGSTLSPDPK</sequence>
<comment type="caution">
    <text evidence="1">The sequence shown here is derived from an EMBL/GenBank/DDBJ whole genome shotgun (WGS) entry which is preliminary data.</text>
</comment>
<gene>
    <name evidence="1" type="ORF">GWI33_021064</name>
</gene>
<name>A0A834M563_RHYFE</name>
<evidence type="ECO:0000313" key="2">
    <source>
        <dbReference type="Proteomes" id="UP000625711"/>
    </source>
</evidence>
<accession>A0A834M563</accession>
<reference evidence="1" key="1">
    <citation type="submission" date="2020-08" db="EMBL/GenBank/DDBJ databases">
        <title>Genome sequencing and assembly of the red palm weevil Rhynchophorus ferrugineus.</title>
        <authorList>
            <person name="Dias G.B."/>
            <person name="Bergman C.M."/>
            <person name="Manee M."/>
        </authorList>
    </citation>
    <scope>NUCLEOTIDE SEQUENCE</scope>
    <source>
        <strain evidence="1">AA-2017</strain>
        <tissue evidence="1">Whole larva</tissue>
    </source>
</reference>
<protein>
    <submittedName>
        <fullName evidence="1">Uncharacterized protein</fullName>
    </submittedName>
</protein>
<organism evidence="1 2">
    <name type="scientific">Rhynchophorus ferrugineus</name>
    <name type="common">Red palm weevil</name>
    <name type="synonym">Curculio ferrugineus</name>
    <dbReference type="NCBI Taxonomy" id="354439"/>
    <lineage>
        <taxon>Eukaryota</taxon>
        <taxon>Metazoa</taxon>
        <taxon>Ecdysozoa</taxon>
        <taxon>Arthropoda</taxon>
        <taxon>Hexapoda</taxon>
        <taxon>Insecta</taxon>
        <taxon>Pterygota</taxon>
        <taxon>Neoptera</taxon>
        <taxon>Endopterygota</taxon>
        <taxon>Coleoptera</taxon>
        <taxon>Polyphaga</taxon>
        <taxon>Cucujiformia</taxon>
        <taxon>Curculionidae</taxon>
        <taxon>Dryophthorinae</taxon>
        <taxon>Rhynchophorus</taxon>
    </lineage>
</organism>